<proteinExistence type="predicted"/>
<feature type="region of interest" description="Disordered" evidence="1">
    <location>
        <begin position="1"/>
        <end position="37"/>
    </location>
</feature>
<feature type="compositionally biased region" description="Basic and acidic residues" evidence="1">
    <location>
        <begin position="24"/>
        <end position="37"/>
    </location>
</feature>
<evidence type="ECO:0000313" key="2">
    <source>
        <dbReference type="EMBL" id="KAK7398103.1"/>
    </source>
</evidence>
<reference evidence="2 3" key="1">
    <citation type="journal article" date="2025" name="Microbiol. Resour. Announc.">
        <title>Draft genome sequences for Neonectria magnoliae and Neonectria punicea, canker pathogens of Liriodendron tulipifera and Acer saccharum in West Virginia.</title>
        <authorList>
            <person name="Petronek H.M."/>
            <person name="Kasson M.T."/>
            <person name="Metheny A.M."/>
            <person name="Stauder C.M."/>
            <person name="Lovett B."/>
            <person name="Lynch S.C."/>
            <person name="Garnas J.R."/>
            <person name="Kasson L.R."/>
            <person name="Stajich J.E."/>
        </authorList>
    </citation>
    <scope>NUCLEOTIDE SEQUENCE [LARGE SCALE GENOMIC DNA]</scope>
    <source>
        <strain evidence="2 3">NRRL 64653</strain>
    </source>
</reference>
<sequence length="120" mass="13528">MTLEAYASATDSSAEPLTNGANGDYEHLGHFPQQPKEDLDSTVEYIVQDDHPIILDSYRCVKCGKSHGSEFELRGHFEFEHPELDLTYRETSLGPEIRLSYRPESLSLSSGRREAFVPLP</sequence>
<protein>
    <recommendedName>
        <fullName evidence="4">C2H2-type domain-containing protein</fullName>
    </recommendedName>
</protein>
<organism evidence="2 3">
    <name type="scientific">Neonectria punicea</name>
    <dbReference type="NCBI Taxonomy" id="979145"/>
    <lineage>
        <taxon>Eukaryota</taxon>
        <taxon>Fungi</taxon>
        <taxon>Dikarya</taxon>
        <taxon>Ascomycota</taxon>
        <taxon>Pezizomycotina</taxon>
        <taxon>Sordariomycetes</taxon>
        <taxon>Hypocreomycetidae</taxon>
        <taxon>Hypocreales</taxon>
        <taxon>Nectriaceae</taxon>
        <taxon>Neonectria</taxon>
    </lineage>
</organism>
<dbReference type="Proteomes" id="UP001498476">
    <property type="component" value="Unassembled WGS sequence"/>
</dbReference>
<name>A0ABR1GIY0_9HYPO</name>
<feature type="compositionally biased region" description="Polar residues" evidence="1">
    <location>
        <begin position="9"/>
        <end position="21"/>
    </location>
</feature>
<keyword evidence="3" id="KW-1185">Reference proteome</keyword>
<evidence type="ECO:0000313" key="3">
    <source>
        <dbReference type="Proteomes" id="UP001498476"/>
    </source>
</evidence>
<accession>A0ABR1GIY0</accession>
<evidence type="ECO:0000256" key="1">
    <source>
        <dbReference type="SAM" id="MobiDB-lite"/>
    </source>
</evidence>
<gene>
    <name evidence="2" type="ORF">QQX98_012525</name>
</gene>
<evidence type="ECO:0008006" key="4">
    <source>
        <dbReference type="Google" id="ProtNLM"/>
    </source>
</evidence>
<comment type="caution">
    <text evidence="2">The sequence shown here is derived from an EMBL/GenBank/DDBJ whole genome shotgun (WGS) entry which is preliminary data.</text>
</comment>
<dbReference type="EMBL" id="JAZAVJ010000378">
    <property type="protein sequence ID" value="KAK7398103.1"/>
    <property type="molecule type" value="Genomic_DNA"/>
</dbReference>